<dbReference type="GO" id="GO:0005829">
    <property type="term" value="C:cytosol"/>
    <property type="evidence" value="ECO:0007669"/>
    <property type="project" value="TreeGrafter"/>
</dbReference>
<sequence length="273" mass="30808">MSSLEELTSKLTTAFDGKDYQKCDLLLPAIKIELIKNNLLVPTDPDHVNPNDLLVTRSILEVGAIVSINLLNTANFNSFFSQLKLFYGLSQLPTSNNRNKLVALYLLLLLSQGDLASFHIELEQFVNEKMTVDELEQDRFLSVPIKIEKWLIDGDCSKVYEILSQQSTKFPCEEFHLFKNNLIDAVRTEIARNMESTYGSLPIANCKLLLFMQDLTLNDLENFIAERGWALTNGVVQFKPVGQSVPDGLSNEDGEKTIINNVLGYAREMETII</sequence>
<dbReference type="Gene3D" id="1.25.40.990">
    <property type="match status" value="1"/>
</dbReference>
<gene>
    <name evidence="3" type="ORF">KUCA_T00004064001</name>
</gene>
<keyword evidence="1" id="KW-0647">Proteasome</keyword>
<accession>W6MP85</accession>
<evidence type="ECO:0000259" key="2">
    <source>
        <dbReference type="Pfam" id="PF10075"/>
    </source>
</evidence>
<dbReference type="STRING" id="1382522.W6MP85"/>
<dbReference type="HOGENOM" id="CLU_046003_1_0_1"/>
<dbReference type="RefSeq" id="XP_022460074.1">
    <property type="nucleotide sequence ID" value="XM_022600760.1"/>
</dbReference>
<evidence type="ECO:0000313" key="4">
    <source>
        <dbReference type="Proteomes" id="UP000019384"/>
    </source>
</evidence>
<dbReference type="GO" id="GO:0005634">
    <property type="term" value="C:nucleus"/>
    <property type="evidence" value="ECO:0007669"/>
    <property type="project" value="TreeGrafter"/>
</dbReference>
<dbReference type="OrthoDB" id="8775810at2759"/>
<protein>
    <recommendedName>
        <fullName evidence="2">CSN8/PSMD8/EIF3K domain-containing protein</fullName>
    </recommendedName>
</protein>
<dbReference type="InterPro" id="IPR006746">
    <property type="entry name" value="26S_Psome_Rpn12"/>
</dbReference>
<dbReference type="Proteomes" id="UP000019384">
    <property type="component" value="Unassembled WGS sequence"/>
</dbReference>
<dbReference type="AlphaFoldDB" id="W6MP85"/>
<dbReference type="InterPro" id="IPR033464">
    <property type="entry name" value="CSN8_PSD8_EIF3K"/>
</dbReference>
<dbReference type="GO" id="GO:0008541">
    <property type="term" value="C:proteasome regulatory particle, lid subcomplex"/>
    <property type="evidence" value="ECO:0007669"/>
    <property type="project" value="EnsemblFungi"/>
</dbReference>
<dbReference type="GeneID" id="34521462"/>
<reference evidence="3" key="2">
    <citation type="submission" date="2014-02" db="EMBL/GenBank/DDBJ databases">
        <title>Complete DNA sequence of /Kuraishia capsulata/ illustrates novel genomic features among budding yeasts (/Saccharomycotina/).</title>
        <authorList>
            <person name="Morales L."/>
            <person name="Noel B."/>
            <person name="Porcel B."/>
            <person name="Marcet-Houben M."/>
            <person name="Hullo M-F."/>
            <person name="Sacerdot C."/>
            <person name="Tekaia F."/>
            <person name="Leh-Louis V."/>
            <person name="Despons L."/>
            <person name="Khanna V."/>
            <person name="Aury J-M."/>
            <person name="Barbe V."/>
            <person name="Couloux A."/>
            <person name="Labadie K."/>
            <person name="Pelletier E."/>
            <person name="Souciet J-L."/>
            <person name="Boekhout T."/>
            <person name="Gabaldon T."/>
            <person name="Wincker P."/>
            <person name="Dujon B."/>
        </authorList>
    </citation>
    <scope>NUCLEOTIDE SEQUENCE</scope>
    <source>
        <strain evidence="3">CBS 1993</strain>
    </source>
</reference>
<organism evidence="3 4">
    <name type="scientific">Kuraishia capsulata CBS 1993</name>
    <dbReference type="NCBI Taxonomy" id="1382522"/>
    <lineage>
        <taxon>Eukaryota</taxon>
        <taxon>Fungi</taxon>
        <taxon>Dikarya</taxon>
        <taxon>Ascomycota</taxon>
        <taxon>Saccharomycotina</taxon>
        <taxon>Pichiomycetes</taxon>
        <taxon>Pichiales</taxon>
        <taxon>Pichiaceae</taxon>
        <taxon>Kuraishia</taxon>
    </lineage>
</organism>
<dbReference type="PANTHER" id="PTHR12387:SF0">
    <property type="entry name" value="26S PROTEASOME NON-ATPASE REGULATORY SUBUNIT 8"/>
    <property type="match status" value="1"/>
</dbReference>
<name>W6MP85_9ASCO</name>
<dbReference type="GO" id="GO:0034515">
    <property type="term" value="C:proteasome storage granule"/>
    <property type="evidence" value="ECO:0007669"/>
    <property type="project" value="EnsemblFungi"/>
</dbReference>
<dbReference type="Pfam" id="PF10075">
    <property type="entry name" value="CSN8_PSD8_EIF3K"/>
    <property type="match status" value="1"/>
</dbReference>
<dbReference type="GO" id="GO:0043161">
    <property type="term" value="P:proteasome-mediated ubiquitin-dependent protein catabolic process"/>
    <property type="evidence" value="ECO:0007669"/>
    <property type="project" value="EnsemblFungi"/>
</dbReference>
<evidence type="ECO:0000313" key="3">
    <source>
        <dbReference type="EMBL" id="CDK28083.1"/>
    </source>
</evidence>
<reference evidence="3" key="1">
    <citation type="submission" date="2013-12" db="EMBL/GenBank/DDBJ databases">
        <authorList>
            <person name="Genoscope - CEA"/>
        </authorList>
    </citation>
    <scope>NUCLEOTIDE SEQUENCE</scope>
    <source>
        <strain evidence="3">CBS 1993</strain>
    </source>
</reference>
<proteinExistence type="predicted"/>
<feature type="domain" description="CSN8/PSMD8/EIF3K" evidence="2">
    <location>
        <begin position="99"/>
        <end position="240"/>
    </location>
</feature>
<dbReference type="EMBL" id="HG793129">
    <property type="protein sequence ID" value="CDK28083.1"/>
    <property type="molecule type" value="Genomic_DNA"/>
</dbReference>
<dbReference type="PANTHER" id="PTHR12387">
    <property type="entry name" value="26S PROTEASOME NON-ATPASE REGULATORY SUBUNIT 8"/>
    <property type="match status" value="1"/>
</dbReference>
<evidence type="ECO:0000256" key="1">
    <source>
        <dbReference type="ARBA" id="ARBA00022942"/>
    </source>
</evidence>
<keyword evidence="4" id="KW-1185">Reference proteome</keyword>